<dbReference type="InterPro" id="IPR002048">
    <property type="entry name" value="EF_hand_dom"/>
</dbReference>
<feature type="compositionally biased region" description="Polar residues" evidence="6">
    <location>
        <begin position="287"/>
        <end position="297"/>
    </location>
</feature>
<feature type="domain" description="EF-hand" evidence="8">
    <location>
        <begin position="426"/>
        <end position="461"/>
    </location>
</feature>
<feature type="compositionally biased region" description="Basic and acidic residues" evidence="6">
    <location>
        <begin position="359"/>
        <end position="369"/>
    </location>
</feature>
<dbReference type="PANTHER" id="PTHR31323:SF1">
    <property type="entry name" value="MECHANOSENSITIVE ION CHANNEL PROTEIN"/>
    <property type="match status" value="1"/>
</dbReference>
<feature type="compositionally biased region" description="Polar residues" evidence="6">
    <location>
        <begin position="308"/>
        <end position="326"/>
    </location>
</feature>
<dbReference type="PROSITE" id="PS50222">
    <property type="entry name" value="EF_HAND_2"/>
    <property type="match status" value="1"/>
</dbReference>
<dbReference type="InterPro" id="IPR011992">
    <property type="entry name" value="EF-hand-dom_pair"/>
</dbReference>
<accession>A0A9P6KIR4</accession>
<dbReference type="OrthoDB" id="544685at2759"/>
<feature type="transmembrane region" description="Helical" evidence="7">
    <location>
        <begin position="479"/>
        <end position="500"/>
    </location>
</feature>
<feature type="transmembrane region" description="Helical" evidence="7">
    <location>
        <begin position="131"/>
        <end position="153"/>
    </location>
</feature>
<dbReference type="GO" id="GO:0006874">
    <property type="term" value="P:intracellular calcium ion homeostasis"/>
    <property type="evidence" value="ECO:0007669"/>
    <property type="project" value="TreeGrafter"/>
</dbReference>
<keyword evidence="10" id="KW-1185">Reference proteome</keyword>
<comment type="caution">
    <text evidence="9">The sequence shown here is derived from an EMBL/GenBank/DDBJ whole genome shotgun (WGS) entry which is preliminary data.</text>
</comment>
<dbReference type="GO" id="GO:0005509">
    <property type="term" value="F:calcium ion binding"/>
    <property type="evidence" value="ECO:0007669"/>
    <property type="project" value="InterPro"/>
</dbReference>
<dbReference type="PROSITE" id="PS00018">
    <property type="entry name" value="EF_HAND_1"/>
    <property type="match status" value="1"/>
</dbReference>
<keyword evidence="4 7" id="KW-1133">Transmembrane helix</keyword>
<feature type="transmembrane region" description="Helical" evidence="7">
    <location>
        <begin position="85"/>
        <end position="108"/>
    </location>
</feature>
<evidence type="ECO:0000256" key="1">
    <source>
        <dbReference type="ARBA" id="ARBA00004370"/>
    </source>
</evidence>
<dbReference type="InterPro" id="IPR023408">
    <property type="entry name" value="MscS_beta-dom_sf"/>
</dbReference>
<gene>
    <name evidence="9" type="ORF">BGW38_008118</name>
</gene>
<evidence type="ECO:0000256" key="4">
    <source>
        <dbReference type="ARBA" id="ARBA00022989"/>
    </source>
</evidence>
<dbReference type="InterPro" id="IPR006685">
    <property type="entry name" value="MscS_channel_2nd"/>
</dbReference>
<dbReference type="Proteomes" id="UP000780801">
    <property type="component" value="Unassembled WGS sequence"/>
</dbReference>
<dbReference type="Gene3D" id="1.10.238.10">
    <property type="entry name" value="EF-hand"/>
    <property type="match status" value="1"/>
</dbReference>
<feature type="transmembrane region" description="Helical" evidence="7">
    <location>
        <begin position="188"/>
        <end position="209"/>
    </location>
</feature>
<evidence type="ECO:0000256" key="3">
    <source>
        <dbReference type="ARBA" id="ARBA00022837"/>
    </source>
</evidence>
<dbReference type="Pfam" id="PF25886">
    <property type="entry name" value="Msy1"/>
    <property type="match status" value="1"/>
</dbReference>
<dbReference type="InterPro" id="IPR010920">
    <property type="entry name" value="LSM_dom_sf"/>
</dbReference>
<evidence type="ECO:0000313" key="9">
    <source>
        <dbReference type="EMBL" id="KAF9586242.1"/>
    </source>
</evidence>
<feature type="region of interest" description="Disordered" evidence="6">
    <location>
        <begin position="699"/>
        <end position="744"/>
    </location>
</feature>
<sequence length="744" mass="84780">MASKGFSTINTALPSSTTIEMDRIMKQDEAAVNDFIPPRQAMNSDESDFDWDGDINIDNHGQIHKKKKERARSHWRKLSPCLRMVILMVIFAPIIALPAILTEIYLVVPPEVVPPAQDTPQDIQKRTRKDIVVLVFTWLSFMWCIVCITNWGVDIIPVVIVRLTSIFTSSKLETTKTRLLIFVATKKFIKWLLAACWATGSFAFLTNFVRPIVREQLWSSVVLRILGAIIAGCALVFVEKVLLQIISKNFHQIAYADRIKENKYALQVLDRLGHSKKNVKKQRPTHSRNNTAENTDYMNPFPAGFRPQSRSPSSDNSDTIHMNEQGSPGYTPLVTPVTTPTEHPGTRSSTGLAPSVRRMQRDSRGKPNDILKGINKTLQGIAMADSAPTKDINSTSNAKRLAKTLFYNLQGNGDDLVVEDFYPYFDAEEDAKEAFAIFDKDGNGDISKREMKEKIFYIYKERKDLHTALRDLSQAVGKLDVIFLTIVTVVWLLIILSIFGTSVVQNMLSIGSFLVALSFVFGNSLKTLFENIVFLFITHPYDSGDLCNIDGTDMYVREVGLNSTMFVTWDGKRMYYPNNILSQKPIHNVRRSPNMSEKIVLNVDCYTPQVKILELRARMRDFLSKESKEFLPDMEIQIQEMDVKLKISMVIEHKGNWQDSGRRWARRTKFNFALKEAVEDLGIKYFALPQRLEVVGRSAFEQETERQSNDQDKKNRDQEPSTPVGRTSSQHLYRRKTIARPQGE</sequence>
<feature type="compositionally biased region" description="Basic residues" evidence="6">
    <location>
        <begin position="275"/>
        <end position="286"/>
    </location>
</feature>
<dbReference type="InterPro" id="IPR018247">
    <property type="entry name" value="EF_Hand_1_Ca_BS"/>
</dbReference>
<organism evidence="9 10">
    <name type="scientific">Lunasporangiospora selenospora</name>
    <dbReference type="NCBI Taxonomy" id="979761"/>
    <lineage>
        <taxon>Eukaryota</taxon>
        <taxon>Fungi</taxon>
        <taxon>Fungi incertae sedis</taxon>
        <taxon>Mucoromycota</taxon>
        <taxon>Mortierellomycotina</taxon>
        <taxon>Mortierellomycetes</taxon>
        <taxon>Mortierellales</taxon>
        <taxon>Mortierellaceae</taxon>
        <taxon>Lunasporangiospora</taxon>
    </lineage>
</organism>
<dbReference type="PANTHER" id="PTHR31323">
    <property type="entry name" value="MECHANOSENSITIVE ION CHANNEL PROTEIN MSY2"/>
    <property type="match status" value="1"/>
</dbReference>
<evidence type="ECO:0000256" key="5">
    <source>
        <dbReference type="ARBA" id="ARBA00023136"/>
    </source>
</evidence>
<dbReference type="SUPFAM" id="SSF50182">
    <property type="entry name" value="Sm-like ribonucleoproteins"/>
    <property type="match status" value="1"/>
</dbReference>
<feature type="transmembrane region" description="Helical" evidence="7">
    <location>
        <begin position="221"/>
        <end position="238"/>
    </location>
</feature>
<keyword evidence="2 7" id="KW-0812">Transmembrane</keyword>
<keyword evidence="5 7" id="KW-0472">Membrane</keyword>
<feature type="compositionally biased region" description="Polar residues" evidence="6">
    <location>
        <begin position="720"/>
        <end position="731"/>
    </location>
</feature>
<evidence type="ECO:0000256" key="2">
    <source>
        <dbReference type="ARBA" id="ARBA00022692"/>
    </source>
</evidence>
<protein>
    <recommendedName>
        <fullName evidence="8">EF-hand domain-containing protein</fullName>
    </recommendedName>
</protein>
<name>A0A9P6KIR4_9FUNG</name>
<dbReference type="EMBL" id="JAABOA010000055">
    <property type="protein sequence ID" value="KAF9586242.1"/>
    <property type="molecule type" value="Genomic_DNA"/>
</dbReference>
<feature type="compositionally biased region" description="Low complexity" evidence="6">
    <location>
        <begin position="328"/>
        <end position="343"/>
    </location>
</feature>
<evidence type="ECO:0000313" key="10">
    <source>
        <dbReference type="Proteomes" id="UP000780801"/>
    </source>
</evidence>
<reference evidence="9" key="1">
    <citation type="journal article" date="2020" name="Fungal Divers.">
        <title>Resolving the Mortierellaceae phylogeny through synthesis of multi-gene phylogenetics and phylogenomics.</title>
        <authorList>
            <person name="Vandepol N."/>
            <person name="Liber J."/>
            <person name="Desiro A."/>
            <person name="Na H."/>
            <person name="Kennedy M."/>
            <person name="Barry K."/>
            <person name="Grigoriev I.V."/>
            <person name="Miller A.N."/>
            <person name="O'Donnell K."/>
            <person name="Stajich J.E."/>
            <person name="Bonito G."/>
        </authorList>
    </citation>
    <scope>NUCLEOTIDE SEQUENCE</scope>
    <source>
        <strain evidence="9">KOD1015</strain>
    </source>
</reference>
<keyword evidence="3" id="KW-0106">Calcium</keyword>
<dbReference type="Gene3D" id="2.30.30.60">
    <property type="match status" value="1"/>
</dbReference>
<dbReference type="InterPro" id="IPR058650">
    <property type="entry name" value="Msy1/2-like"/>
</dbReference>
<proteinExistence type="predicted"/>
<evidence type="ECO:0000256" key="6">
    <source>
        <dbReference type="SAM" id="MobiDB-lite"/>
    </source>
</evidence>
<evidence type="ECO:0000256" key="7">
    <source>
        <dbReference type="SAM" id="Phobius"/>
    </source>
</evidence>
<dbReference type="Pfam" id="PF00924">
    <property type="entry name" value="MS_channel_2nd"/>
    <property type="match status" value="1"/>
</dbReference>
<feature type="compositionally biased region" description="Basic and acidic residues" evidence="6">
    <location>
        <begin position="703"/>
        <end position="719"/>
    </location>
</feature>
<comment type="subcellular location">
    <subcellularLocation>
        <location evidence="1">Membrane</location>
    </subcellularLocation>
</comment>
<dbReference type="GO" id="GO:0005262">
    <property type="term" value="F:calcium channel activity"/>
    <property type="evidence" value="ECO:0007669"/>
    <property type="project" value="TreeGrafter"/>
</dbReference>
<feature type="region of interest" description="Disordered" evidence="6">
    <location>
        <begin position="275"/>
        <end position="371"/>
    </location>
</feature>
<dbReference type="GO" id="GO:0016020">
    <property type="term" value="C:membrane"/>
    <property type="evidence" value="ECO:0007669"/>
    <property type="project" value="UniProtKB-SubCell"/>
</dbReference>
<evidence type="ECO:0000259" key="8">
    <source>
        <dbReference type="PROSITE" id="PS50222"/>
    </source>
</evidence>
<dbReference type="SUPFAM" id="SSF47473">
    <property type="entry name" value="EF-hand"/>
    <property type="match status" value="1"/>
</dbReference>
<dbReference type="AlphaFoldDB" id="A0A9P6KIR4"/>